<protein>
    <submittedName>
        <fullName evidence="2">Alanine racemase</fullName>
    </submittedName>
</protein>
<dbReference type="RefSeq" id="WP_075124842.1">
    <property type="nucleotide sequence ID" value="NZ_MSIE01000008.1"/>
</dbReference>
<dbReference type="InterPro" id="IPR001608">
    <property type="entry name" value="Ala_racemase_N"/>
</dbReference>
<comment type="caution">
    <text evidence="2">The sequence shown here is derived from an EMBL/GenBank/DDBJ whole genome shotgun (WGS) entry which is preliminary data.</text>
</comment>
<sequence>MPEAEQLNTATKHLDAPFAVVDLEAFDHNASELVRRAAGRPIRVASKSVRCRFLLERVLRRPGFAGVMAYSLPEALWLAGEWAGTDLADTDILVAYPTVDHTALRALAADPHARARISVVIDSTAHLDLVDAALGAGHPDVRVCLELDVSWRPLLGRDLAHVGTRRSPVFGPGQAGALAAAVASRPGFELVGLMGYEGQIAGLGDNPRGRPLLGAVLRWMQARSAAELTGRRADAVAAVRAVADLEFVNGGGTGSIETTGQDTSVTEVAAGSGLIGPTLFDNYRRFAPAPAALFALPVVRKPRRGIATVFGGGYIASGPAGKDRLPSPYLPAGLSLLGPEGAGEVQTPVAGRAARGLRVGDRVWFRHTKAGELAERFTEYHLVEGDRVTATVPTYRGEGRCFG</sequence>
<evidence type="ECO:0000313" key="3">
    <source>
        <dbReference type="Proteomes" id="UP000185596"/>
    </source>
</evidence>
<feature type="domain" description="Alanine racemase N-terminal" evidence="1">
    <location>
        <begin position="21"/>
        <end position="205"/>
    </location>
</feature>
<dbReference type="Proteomes" id="UP000185596">
    <property type="component" value="Unassembled WGS sequence"/>
</dbReference>
<name>A0A1Q8CVL7_9PSEU</name>
<reference evidence="2 3" key="1">
    <citation type="submission" date="2016-12" db="EMBL/GenBank/DDBJ databases">
        <title>The draft genome sequence of Actinophytocola sp. 11-183.</title>
        <authorList>
            <person name="Wang W."/>
            <person name="Yuan L."/>
        </authorList>
    </citation>
    <scope>NUCLEOTIDE SEQUENCE [LARGE SCALE GENOMIC DNA]</scope>
    <source>
        <strain evidence="2 3">11-183</strain>
    </source>
</reference>
<dbReference type="GO" id="GO:0008721">
    <property type="term" value="F:D-serine ammonia-lyase activity"/>
    <property type="evidence" value="ECO:0007669"/>
    <property type="project" value="TreeGrafter"/>
</dbReference>
<dbReference type="STRING" id="1912961.BU204_07210"/>
<keyword evidence="3" id="KW-1185">Reference proteome</keyword>
<dbReference type="OrthoDB" id="2445260at2"/>
<gene>
    <name evidence="2" type="ORF">BU204_07210</name>
</gene>
<evidence type="ECO:0000313" key="2">
    <source>
        <dbReference type="EMBL" id="OLF18408.1"/>
    </source>
</evidence>
<evidence type="ECO:0000259" key="1">
    <source>
        <dbReference type="Pfam" id="PF01168"/>
    </source>
</evidence>
<dbReference type="InterPro" id="IPR029066">
    <property type="entry name" value="PLP-binding_barrel"/>
</dbReference>
<dbReference type="Gene3D" id="3.20.20.10">
    <property type="entry name" value="Alanine racemase"/>
    <property type="match status" value="1"/>
</dbReference>
<dbReference type="EMBL" id="MSIE01000008">
    <property type="protein sequence ID" value="OLF18408.1"/>
    <property type="molecule type" value="Genomic_DNA"/>
</dbReference>
<proteinExistence type="predicted"/>
<dbReference type="Pfam" id="PF01168">
    <property type="entry name" value="Ala_racemase_N"/>
    <property type="match status" value="1"/>
</dbReference>
<dbReference type="InterPro" id="IPR051466">
    <property type="entry name" value="D-amino_acid_metab_enzyme"/>
</dbReference>
<accession>A0A1Q8CVL7</accession>
<organism evidence="2 3">
    <name type="scientific">Actinophytocola xanthii</name>
    <dbReference type="NCBI Taxonomy" id="1912961"/>
    <lineage>
        <taxon>Bacteria</taxon>
        <taxon>Bacillati</taxon>
        <taxon>Actinomycetota</taxon>
        <taxon>Actinomycetes</taxon>
        <taxon>Pseudonocardiales</taxon>
        <taxon>Pseudonocardiaceae</taxon>
    </lineage>
</organism>
<dbReference type="GO" id="GO:0036088">
    <property type="term" value="P:D-serine catabolic process"/>
    <property type="evidence" value="ECO:0007669"/>
    <property type="project" value="TreeGrafter"/>
</dbReference>
<dbReference type="AlphaFoldDB" id="A0A1Q8CVL7"/>
<dbReference type="PANTHER" id="PTHR28004:SF2">
    <property type="entry name" value="D-SERINE DEHYDRATASE"/>
    <property type="match status" value="1"/>
</dbReference>
<dbReference type="SUPFAM" id="SSF51419">
    <property type="entry name" value="PLP-binding barrel"/>
    <property type="match status" value="1"/>
</dbReference>
<dbReference type="PANTHER" id="PTHR28004">
    <property type="entry name" value="ZGC:162816-RELATED"/>
    <property type="match status" value="1"/>
</dbReference>